<feature type="region of interest" description="Disordered" evidence="2">
    <location>
        <begin position="304"/>
        <end position="380"/>
    </location>
</feature>
<keyword evidence="4" id="KW-0969">Cilium</keyword>
<feature type="region of interest" description="Disordered" evidence="2">
    <location>
        <begin position="576"/>
        <end position="624"/>
    </location>
</feature>
<feature type="compositionally biased region" description="Low complexity" evidence="2">
    <location>
        <begin position="580"/>
        <end position="592"/>
    </location>
</feature>
<comment type="caution">
    <text evidence="4">The sequence shown here is derived from an EMBL/GenBank/DDBJ whole genome shotgun (WGS) entry which is preliminary data.</text>
</comment>
<dbReference type="EMBL" id="JBHSCW010000003">
    <property type="protein sequence ID" value="MFC4351525.1"/>
    <property type="molecule type" value="Genomic_DNA"/>
</dbReference>
<evidence type="ECO:0000313" key="5">
    <source>
        <dbReference type="Proteomes" id="UP001595799"/>
    </source>
</evidence>
<keyword evidence="4" id="KW-0282">Flagellum</keyword>
<feature type="domain" description="Flagellar hook-length control protein-like C-terminal" evidence="3">
    <location>
        <begin position="492"/>
        <end position="567"/>
    </location>
</feature>
<dbReference type="InterPro" id="IPR038610">
    <property type="entry name" value="FliK-like_C_sf"/>
</dbReference>
<dbReference type="Proteomes" id="UP001595799">
    <property type="component" value="Unassembled WGS sequence"/>
</dbReference>
<keyword evidence="5" id="KW-1185">Reference proteome</keyword>
<name>A0ABV8UKW8_9PROT</name>
<dbReference type="Pfam" id="PF02120">
    <property type="entry name" value="Flg_hook"/>
    <property type="match status" value="1"/>
</dbReference>
<evidence type="ECO:0000313" key="4">
    <source>
        <dbReference type="EMBL" id="MFC4351525.1"/>
    </source>
</evidence>
<keyword evidence="4" id="KW-0966">Cell projection</keyword>
<reference evidence="5" key="1">
    <citation type="journal article" date="2019" name="Int. J. Syst. Evol. Microbiol.">
        <title>The Global Catalogue of Microorganisms (GCM) 10K type strain sequencing project: providing services to taxonomists for standard genome sequencing and annotation.</title>
        <authorList>
            <consortium name="The Broad Institute Genomics Platform"/>
            <consortium name="The Broad Institute Genome Sequencing Center for Infectious Disease"/>
            <person name="Wu L."/>
            <person name="Ma J."/>
        </authorList>
    </citation>
    <scope>NUCLEOTIDE SEQUENCE [LARGE SCALE GENOMIC DNA]</scope>
    <source>
        <strain evidence="5">CECT 8472</strain>
    </source>
</reference>
<dbReference type="Gene3D" id="3.30.750.140">
    <property type="match status" value="1"/>
</dbReference>
<proteinExistence type="predicted"/>
<dbReference type="CDD" id="cd17470">
    <property type="entry name" value="T3SS_Flik_C"/>
    <property type="match status" value="1"/>
</dbReference>
<evidence type="ECO:0000259" key="3">
    <source>
        <dbReference type="Pfam" id="PF02120"/>
    </source>
</evidence>
<feature type="compositionally biased region" description="Polar residues" evidence="2">
    <location>
        <begin position="353"/>
        <end position="363"/>
    </location>
</feature>
<feature type="region of interest" description="Disordered" evidence="2">
    <location>
        <begin position="464"/>
        <end position="484"/>
    </location>
</feature>
<protein>
    <submittedName>
        <fullName evidence="4">Flagellar hook-length control protein FliK</fullName>
    </submittedName>
</protein>
<keyword evidence="1" id="KW-0175">Coiled coil</keyword>
<evidence type="ECO:0000256" key="2">
    <source>
        <dbReference type="SAM" id="MobiDB-lite"/>
    </source>
</evidence>
<dbReference type="RefSeq" id="WP_382421854.1">
    <property type="nucleotide sequence ID" value="NZ_JBHSCW010000003.1"/>
</dbReference>
<feature type="coiled-coil region" evidence="1">
    <location>
        <begin position="181"/>
        <end position="230"/>
    </location>
</feature>
<feature type="region of interest" description="Disordered" evidence="2">
    <location>
        <begin position="430"/>
        <end position="449"/>
    </location>
</feature>
<sequence>MISETSSSVQGLMAAVSGKGNQAGQASQGDRGFLALLQGNAQDSDASVRGLLANLGGKGQANGEGSGSDMSRLRAALSGLATTAHAQNQGSANPAATEEELKALADALVNLSEQLQAHQAGTGNGDNGNLPSGLLQALSNLTNGKGNEDALEAVSGVLDRLQQRAAEATPDQSTQATSEDLDQLQDLNEELAAFMQRLDGQTAPTGEGGAESLQDQLAQLSDSLARLQQAGGPGDSGDSESLTRLQEQLGALRDVLGEPGADINLKDLLNAAPQVNGETTRSIPSLPQLTEKLAGLLDSLKAARPGAQAGAEPQTMPAAKSMNAASDGKTNPQEEALPTAARGQEAARDGEQSSRQAGSSPTAELQEEAANRQKTGQALSDKQAAELYESLRQAGKTLQNEVAARALERSLARLSEQAGGMNRLAEALSSLQGREDSLTSSSGSRGPESLNALSFESQLRNAGQAQQASLQAQQAAKSQGGPAADQIAMKIHKAAAAGKERISVQLHPAELGRVDVKLEFSQDGLLRASITTERPETLDLLQRDVRALERALGDAGVKTDSGSLNFNTRDTAGQHQAFDGQQGQSGESGSSSPTANNGNAPDLPDEGDDAPWHGGGHGLINLSV</sequence>
<gene>
    <name evidence="4" type="ORF">ACFOW6_08235</name>
</gene>
<evidence type="ECO:0000256" key="1">
    <source>
        <dbReference type="SAM" id="Coils"/>
    </source>
</evidence>
<organism evidence="4 5">
    <name type="scientific">Fodinicurvata halophila</name>
    <dbReference type="NCBI Taxonomy" id="1419723"/>
    <lineage>
        <taxon>Bacteria</taxon>
        <taxon>Pseudomonadati</taxon>
        <taxon>Pseudomonadota</taxon>
        <taxon>Alphaproteobacteria</taxon>
        <taxon>Rhodospirillales</taxon>
        <taxon>Rhodovibrionaceae</taxon>
        <taxon>Fodinicurvata</taxon>
    </lineage>
</organism>
<accession>A0ABV8UKW8</accession>
<dbReference type="InterPro" id="IPR021136">
    <property type="entry name" value="Flagellar_hook_control-like_C"/>
</dbReference>